<proteinExistence type="predicted"/>
<dbReference type="HOGENOM" id="CLU_2430596_0_0_1"/>
<evidence type="ECO:0000256" key="1">
    <source>
        <dbReference type="SAM" id="MobiDB-lite"/>
    </source>
</evidence>
<dbReference type="Gramene" id="OB02G22480.1">
    <property type="protein sequence ID" value="OB02G22480.1"/>
    <property type="gene ID" value="OB02G22480"/>
</dbReference>
<evidence type="ECO:0000313" key="3">
    <source>
        <dbReference type="Proteomes" id="UP000006038"/>
    </source>
</evidence>
<reference evidence="2" key="1">
    <citation type="submission" date="2013-04" db="UniProtKB">
        <authorList>
            <consortium name="EnsemblPlants"/>
        </authorList>
    </citation>
    <scope>IDENTIFICATION</scope>
</reference>
<name>J3LC81_ORYBR</name>
<dbReference type="EnsemblPlants" id="OB02G22480.1">
    <property type="protein sequence ID" value="OB02G22480.1"/>
    <property type="gene ID" value="OB02G22480"/>
</dbReference>
<organism evidence="2">
    <name type="scientific">Oryza brachyantha</name>
    <name type="common">malo sina</name>
    <dbReference type="NCBI Taxonomy" id="4533"/>
    <lineage>
        <taxon>Eukaryota</taxon>
        <taxon>Viridiplantae</taxon>
        <taxon>Streptophyta</taxon>
        <taxon>Embryophyta</taxon>
        <taxon>Tracheophyta</taxon>
        <taxon>Spermatophyta</taxon>
        <taxon>Magnoliopsida</taxon>
        <taxon>Liliopsida</taxon>
        <taxon>Poales</taxon>
        <taxon>Poaceae</taxon>
        <taxon>BOP clade</taxon>
        <taxon>Oryzoideae</taxon>
        <taxon>Oryzeae</taxon>
        <taxon>Oryzinae</taxon>
        <taxon>Oryza</taxon>
    </lineage>
</organism>
<evidence type="ECO:0000313" key="2">
    <source>
        <dbReference type="EnsemblPlants" id="OB02G22480.1"/>
    </source>
</evidence>
<feature type="region of interest" description="Disordered" evidence="1">
    <location>
        <begin position="59"/>
        <end position="91"/>
    </location>
</feature>
<accession>J3LC81</accession>
<keyword evidence="3" id="KW-1185">Reference proteome</keyword>
<feature type="compositionally biased region" description="Basic and acidic residues" evidence="1">
    <location>
        <begin position="62"/>
        <end position="73"/>
    </location>
</feature>
<dbReference type="Proteomes" id="UP000006038">
    <property type="component" value="Unassembled WGS sequence"/>
</dbReference>
<protein>
    <submittedName>
        <fullName evidence="2">Uncharacterized protein</fullName>
    </submittedName>
</protein>
<sequence length="91" mass="10253">MAAVLWFSSSFYSSHYSLPAGHIMCDVFRTKVEKKWESMRGGVNGVARLFVVVLARRRQRGAGHDIQARRQKGDSQNQMETKPSGLWPVSA</sequence>
<dbReference type="AlphaFoldDB" id="J3LC81"/>